<name>A0AAE3XRR6_9BACT</name>
<dbReference type="AlphaFoldDB" id="A0AAE3XRR6"/>
<accession>A0AAE3XRR6</accession>
<evidence type="ECO:0000313" key="2">
    <source>
        <dbReference type="Proteomes" id="UP001185092"/>
    </source>
</evidence>
<comment type="caution">
    <text evidence="1">The sequence shown here is derived from an EMBL/GenBank/DDBJ whole genome shotgun (WGS) entry which is preliminary data.</text>
</comment>
<protein>
    <submittedName>
        <fullName evidence="1">DNA-binding transcriptional regulator YafY</fullName>
    </submittedName>
</protein>
<keyword evidence="2" id="KW-1185">Reference proteome</keyword>
<proteinExistence type="predicted"/>
<keyword evidence="1" id="KW-0238">DNA-binding</keyword>
<sequence>MSTHSQCLRIFKMIGDLSHSHGITVEEACDKYGISRQVFIKDKNLIDELIYPGFISKEPVVGEKYFRYCIKKDGEIMKDTFLTQEEERQLMALISKEDPNDFSEIRKKLFMFSHNEVMKLANTLTHRVEIAYAIKHQKIINLIKYEAPFLNNIQDYKVEPIDLFDNNKRLYALDIEDNICKTFKIDRISSLTVTKDSVSHFDFYQPKFHDAFGWSCAESETLHVAFDMSRLAGNMLIENYPDTKAQRISVDNDQFPYRFKAEVARYQGVGRFVLSLPGHIDNIQDQDFLNYLQESKKKYLF</sequence>
<dbReference type="EMBL" id="JAVDQD010000014">
    <property type="protein sequence ID" value="MDR6241937.1"/>
    <property type="molecule type" value="Genomic_DNA"/>
</dbReference>
<dbReference type="GO" id="GO:0003677">
    <property type="term" value="F:DNA binding"/>
    <property type="evidence" value="ECO:0007669"/>
    <property type="project" value="UniProtKB-KW"/>
</dbReference>
<organism evidence="1 2">
    <name type="scientific">Aureibacter tunicatorum</name>
    <dbReference type="NCBI Taxonomy" id="866807"/>
    <lineage>
        <taxon>Bacteria</taxon>
        <taxon>Pseudomonadati</taxon>
        <taxon>Bacteroidota</taxon>
        <taxon>Cytophagia</taxon>
        <taxon>Cytophagales</taxon>
        <taxon>Persicobacteraceae</taxon>
        <taxon>Aureibacter</taxon>
    </lineage>
</organism>
<evidence type="ECO:0000313" key="1">
    <source>
        <dbReference type="EMBL" id="MDR6241937.1"/>
    </source>
</evidence>
<reference evidence="1" key="1">
    <citation type="submission" date="2023-07" db="EMBL/GenBank/DDBJ databases">
        <title>Genomic Encyclopedia of Type Strains, Phase IV (KMG-IV): sequencing the most valuable type-strain genomes for metagenomic binning, comparative biology and taxonomic classification.</title>
        <authorList>
            <person name="Goeker M."/>
        </authorList>
    </citation>
    <scope>NUCLEOTIDE SEQUENCE</scope>
    <source>
        <strain evidence="1">DSM 26174</strain>
    </source>
</reference>
<gene>
    <name evidence="1" type="ORF">HNQ88_005024</name>
</gene>
<dbReference type="RefSeq" id="WP_309943145.1">
    <property type="nucleotide sequence ID" value="NZ_AP025311.1"/>
</dbReference>
<dbReference type="Proteomes" id="UP001185092">
    <property type="component" value="Unassembled WGS sequence"/>
</dbReference>